<name>A0A9N8DIU7_9STRA</name>
<feature type="region of interest" description="Disordered" evidence="1">
    <location>
        <begin position="228"/>
        <end position="250"/>
    </location>
</feature>
<dbReference type="InterPro" id="IPR015943">
    <property type="entry name" value="WD40/YVTN_repeat-like_dom_sf"/>
</dbReference>
<dbReference type="OrthoDB" id="6109at2759"/>
<proteinExistence type="predicted"/>
<reference evidence="3" key="1">
    <citation type="submission" date="2020-06" db="EMBL/GenBank/DDBJ databases">
        <authorList>
            <consortium name="Plant Systems Biology data submission"/>
        </authorList>
    </citation>
    <scope>NUCLEOTIDE SEQUENCE</scope>
    <source>
        <strain evidence="3">D6</strain>
    </source>
</reference>
<comment type="caution">
    <text evidence="3">The sequence shown here is derived from an EMBL/GenBank/DDBJ whole genome shotgun (WGS) entry which is preliminary data.</text>
</comment>
<dbReference type="Proteomes" id="UP001153069">
    <property type="component" value="Unassembled WGS sequence"/>
</dbReference>
<dbReference type="GO" id="GO:0005634">
    <property type="term" value="C:nucleus"/>
    <property type="evidence" value="ECO:0007669"/>
    <property type="project" value="InterPro"/>
</dbReference>
<accession>A0A9N8DIU7</accession>
<feature type="region of interest" description="Disordered" evidence="1">
    <location>
        <begin position="565"/>
        <end position="592"/>
    </location>
</feature>
<gene>
    <name evidence="3" type="ORF">SEMRO_151_G069100.1</name>
</gene>
<keyword evidence="4" id="KW-1185">Reference proteome</keyword>
<feature type="compositionally biased region" description="Polar residues" evidence="1">
    <location>
        <begin position="566"/>
        <end position="583"/>
    </location>
</feature>
<dbReference type="PANTHER" id="PTHR10644">
    <property type="entry name" value="DNA REPAIR/RNA PROCESSING CPSF FAMILY"/>
    <property type="match status" value="1"/>
</dbReference>
<dbReference type="Gene3D" id="1.10.150.910">
    <property type="match status" value="1"/>
</dbReference>
<organism evidence="3 4">
    <name type="scientific">Seminavis robusta</name>
    <dbReference type="NCBI Taxonomy" id="568900"/>
    <lineage>
        <taxon>Eukaryota</taxon>
        <taxon>Sar</taxon>
        <taxon>Stramenopiles</taxon>
        <taxon>Ochrophyta</taxon>
        <taxon>Bacillariophyta</taxon>
        <taxon>Bacillariophyceae</taxon>
        <taxon>Bacillariophycidae</taxon>
        <taxon>Naviculales</taxon>
        <taxon>Naviculaceae</taxon>
        <taxon>Seminavis</taxon>
    </lineage>
</organism>
<feature type="compositionally biased region" description="Low complexity" evidence="1">
    <location>
        <begin position="238"/>
        <end position="250"/>
    </location>
</feature>
<evidence type="ECO:0000313" key="3">
    <source>
        <dbReference type="EMBL" id="CAB9502941.1"/>
    </source>
</evidence>
<feature type="region of interest" description="Disordered" evidence="1">
    <location>
        <begin position="872"/>
        <end position="891"/>
    </location>
</feature>
<sequence length="1745" mass="187373">MPAPNSRPVHPCVMPVFPGGSRGSEYSTWAYITTRPPNCPNLVTAQASTLVVYTLNEASGKLCKHLEFPDLAGNICYLETLPAADDPQDNDGTTTTASSTATSTCSNHIQMDSLLVGFCGHPQLAIVKLADKSELSTSPKVLSATSLMDLTQPLIDSSSGSITPLDQDLMATTVIAKNNADRGTVSVTLGGGVAVACIDILRKQGGWIATEPFLLPLKRLQASVRMSQNSGKTVMTTSSSSKNPNSNAQTAASSSTVASIATGFGDIISSTFLPGYSEPTLVLLHSQLYGHGRVWSGRLGRPHWQPGARTNMVLTAISVTVAHKRSAVLWSVAVPIDAIKVHPMGSLGCLVVCTNSLCAISNAGRIEDVLAVNGYARSTCPTRLLGLLKPNPKPFPKLAIQLDGAEVAFCSDRTAFVALRTGALHVLQMQLNSDSRIGSMKLTLFPVGRSLGACGNVANLLAWPLATLAGGLYDKMTEKDKKDDSSSLSMGLLFAGSRLGDSYLLGYAFETVTLPWDDGDNDKAQDSVVESKHSDEGVLNYNSLPIMVSLEEDEIMRLEEEALYAPSSTDDTPDNAKQSTTPNVVPPSDDETDTAASAIASKRGPTRVVEAVILRAVNPLDTVVGLGPLVAPCQGPIASRTVPPQDNAINQTPLSVPGVTAMVFPCGFGSSGGLAVLTLPGQDERSILSEADCLGVEAVFSLRKHRLVLLGKAEAGIKALRIEQNNASQEGLVLMEIDSEEYLSAETTDDSQGWSARELFLNATLVSCSDLSSGAFCVAVAIRPENESAPSYGIGVLKETSNVLNLVSFFWIPSQDKGNIVNVAPMMACSHENRSAVAITCTWSTGSASLVAFDQSGVLKCVDIAGSDDVTHPSDAMDVDEAEQEGNQSSKSSRVVAVDLFHAPSNFFAASTAAATGSSAGDASGGARTGYSQMDQDEDDLYFVSKSATKSAEGSSNFTERVGQSEAEQWKPKALFVAVCRQNGKMEIRCVADMLTGNEEALWSTWGCAHGQTSLSGMSTRSARQYEATVYEIRFFFCGPSTDDEEEYFSPRPLCLAIETSNGDLLLYAADPRDGPEQSCRFTRVPLGTVSRVSQEQGRFHAKLKRRKIVSNNSTLKRVAGPDGSLPFRHIKLHRFLSLSGQDGLFAAVARPLWFCSDRGQPVPVVHRARHAAPAGGKAYPLSGFCSDLDEDGAFITVHERVGRFGTQRLSVHKEISPIFQRDGLLPGGGFLFEKIKLGVTVRRIEYIADSPVASGGSCLYAVLVSRELDADSSNLNDDGITQEERERIAQEKEKAKIQRQVEADLGGFDVEQEWVEEIEREDCFRIDKELGGAPPLTRTAYSLWIVDAGKGWIVLDSYEFGEHDHGLAMQVMSLTDFPEEPGSSNANQDSEDMGSIQFITVGVGVVDKNGEDVSARGRVLLFELRGDTQGPSGLEMALVCEKEIFHGPVSSLSCLVSEGKHRLIIGAGADVNVEQWGNGKLTQVGFFRATMQILDIFMFKNFLLLSDAYDSLYFLVFRESDKSLTLLSKDYDPLCVYAAGVLSRGGNATFVTQDDRQNVQFFQYAPGEAAARGGNKLVCRGDFHLGSQTTAFRNHSCRSSLWINSASPSSTLAALKQQDALFGRSEDDQRLGVHFGTTDGGFGAIIPLSEPVYWRLAALQSVMANALESDCSLSQRAWRLYKRSHRRGGCRSTDRKKGVIDGGLIVKYADLPVGDQEDLASAIGSTVDLILDNILELNCSISVI</sequence>
<dbReference type="InterPro" id="IPR004871">
    <property type="entry name" value="RSE1/DDB1/CPSF1_C"/>
</dbReference>
<protein>
    <submittedName>
        <fullName evidence="3">And polyadenylation specificity factor subunit 1</fullName>
    </submittedName>
</protein>
<dbReference type="Pfam" id="PF03178">
    <property type="entry name" value="CPSF_A"/>
    <property type="match status" value="1"/>
</dbReference>
<dbReference type="GO" id="GO:0003676">
    <property type="term" value="F:nucleic acid binding"/>
    <property type="evidence" value="ECO:0007669"/>
    <property type="project" value="InterPro"/>
</dbReference>
<evidence type="ECO:0000256" key="1">
    <source>
        <dbReference type="SAM" id="MobiDB-lite"/>
    </source>
</evidence>
<evidence type="ECO:0000313" key="4">
    <source>
        <dbReference type="Proteomes" id="UP001153069"/>
    </source>
</evidence>
<dbReference type="Gene3D" id="2.130.10.10">
    <property type="entry name" value="YVTN repeat-like/Quinoprotein amine dehydrogenase"/>
    <property type="match status" value="2"/>
</dbReference>
<dbReference type="InterPro" id="IPR050358">
    <property type="entry name" value="RSE1/DDB1/CFT1"/>
</dbReference>
<feature type="domain" description="RSE1/DDB1/CPSF1 C-terminal" evidence="2">
    <location>
        <begin position="1342"/>
        <end position="1710"/>
    </location>
</feature>
<dbReference type="EMBL" id="CAICTM010000150">
    <property type="protein sequence ID" value="CAB9502941.1"/>
    <property type="molecule type" value="Genomic_DNA"/>
</dbReference>
<evidence type="ECO:0000259" key="2">
    <source>
        <dbReference type="Pfam" id="PF03178"/>
    </source>
</evidence>
<feature type="compositionally biased region" description="Polar residues" evidence="1">
    <location>
        <begin position="228"/>
        <end position="237"/>
    </location>
</feature>